<evidence type="ECO:0000256" key="2">
    <source>
        <dbReference type="ARBA" id="ARBA00022448"/>
    </source>
</evidence>
<accession>A0ABS9H0H6</accession>
<dbReference type="InterPro" id="IPR035906">
    <property type="entry name" value="MetI-like_sf"/>
</dbReference>
<proteinExistence type="inferred from homology"/>
<name>A0ABS9H0H6_9BACL</name>
<dbReference type="Pfam" id="PF00528">
    <property type="entry name" value="BPD_transp_1"/>
    <property type="match status" value="1"/>
</dbReference>
<dbReference type="InterPro" id="IPR000515">
    <property type="entry name" value="MetI-like"/>
</dbReference>
<evidence type="ECO:0000256" key="1">
    <source>
        <dbReference type="ARBA" id="ARBA00004141"/>
    </source>
</evidence>
<comment type="subcellular location">
    <subcellularLocation>
        <location evidence="6">Cell membrane</location>
        <topology evidence="6">Multi-pass membrane protein</topology>
    </subcellularLocation>
    <subcellularLocation>
        <location evidence="1">Membrane</location>
        <topology evidence="1">Multi-pass membrane protein</topology>
    </subcellularLocation>
</comment>
<dbReference type="Gene3D" id="1.10.3720.10">
    <property type="entry name" value="MetI-like"/>
    <property type="match status" value="1"/>
</dbReference>
<evidence type="ECO:0000256" key="5">
    <source>
        <dbReference type="ARBA" id="ARBA00023136"/>
    </source>
</evidence>
<keyword evidence="2 6" id="KW-0813">Transport</keyword>
<feature type="domain" description="ABC transmembrane type-1" evidence="7">
    <location>
        <begin position="62"/>
        <end position="273"/>
    </location>
</feature>
<sequence>MKLFRNKRIKPYLLLLPAFVLTVGLLGYGTLYGMLQSFQKDLEWSFDAYIELIHLKAFKTSLIYSLFITLQSTLLALGIGMAITHFLYPYLQKDKWKAVIWIPMLFPHFAAGYLIVMIFSDSGWMSSLFMQMGLIQQLDQFPNLVNDSKGVGIILTYTWKEIPFVVLMLLPIYAQMDSRLKDVATTLGGNKLQVFLSAQWPFLWPTLVEIALILFAFIFAAFEVPYLLGVTYPQMTPVLAFEWFFDGNWDQRPLAFASMVIVTLWIVVLTSISYSSIQKYRHRLMRGS</sequence>
<dbReference type="CDD" id="cd06261">
    <property type="entry name" value="TM_PBP2"/>
    <property type="match status" value="1"/>
</dbReference>
<keyword evidence="9" id="KW-1185">Reference proteome</keyword>
<evidence type="ECO:0000256" key="4">
    <source>
        <dbReference type="ARBA" id="ARBA00022989"/>
    </source>
</evidence>
<evidence type="ECO:0000256" key="6">
    <source>
        <dbReference type="RuleBase" id="RU363032"/>
    </source>
</evidence>
<feature type="transmembrane region" description="Helical" evidence="6">
    <location>
        <begin position="151"/>
        <end position="173"/>
    </location>
</feature>
<dbReference type="PANTHER" id="PTHR43759">
    <property type="entry name" value="TREHALOSE TRANSPORT SYSTEM PERMEASE PROTEIN SUGA"/>
    <property type="match status" value="1"/>
</dbReference>
<comment type="similarity">
    <text evidence="6">Belongs to the binding-protein-dependent transport system permease family.</text>
</comment>
<gene>
    <name evidence="8" type="ORF">L2716_06735</name>
</gene>
<keyword evidence="5 6" id="KW-0472">Membrane</keyword>
<evidence type="ECO:0000313" key="9">
    <source>
        <dbReference type="Proteomes" id="UP001649381"/>
    </source>
</evidence>
<dbReference type="Proteomes" id="UP001649381">
    <property type="component" value="Unassembled WGS sequence"/>
</dbReference>
<feature type="transmembrane region" description="Helical" evidence="6">
    <location>
        <begin position="202"/>
        <end position="222"/>
    </location>
</feature>
<feature type="transmembrane region" description="Helical" evidence="6">
    <location>
        <begin position="62"/>
        <end position="88"/>
    </location>
</feature>
<evidence type="ECO:0000313" key="8">
    <source>
        <dbReference type="EMBL" id="MCF6137421.1"/>
    </source>
</evidence>
<dbReference type="PROSITE" id="PS50928">
    <property type="entry name" value="ABC_TM1"/>
    <property type="match status" value="1"/>
</dbReference>
<organism evidence="8 9">
    <name type="scientific">Pseudalkalibacillus berkeleyi</name>
    <dbReference type="NCBI Taxonomy" id="1069813"/>
    <lineage>
        <taxon>Bacteria</taxon>
        <taxon>Bacillati</taxon>
        <taxon>Bacillota</taxon>
        <taxon>Bacilli</taxon>
        <taxon>Bacillales</taxon>
        <taxon>Fictibacillaceae</taxon>
        <taxon>Pseudalkalibacillus</taxon>
    </lineage>
</organism>
<evidence type="ECO:0000256" key="3">
    <source>
        <dbReference type="ARBA" id="ARBA00022692"/>
    </source>
</evidence>
<dbReference type="EMBL" id="JAKIJS010000001">
    <property type="protein sequence ID" value="MCF6137421.1"/>
    <property type="molecule type" value="Genomic_DNA"/>
</dbReference>
<reference evidence="8 9" key="1">
    <citation type="submission" date="2022-01" db="EMBL/GenBank/DDBJ databases">
        <title>Alkalihalobacillus sp. EGI L200015, a novel bacterium isolated from a salt lake sediment.</title>
        <authorList>
            <person name="Gao L."/>
            <person name="Fang B.-Z."/>
            <person name="Li W.-J."/>
        </authorList>
    </citation>
    <scope>NUCLEOTIDE SEQUENCE [LARGE SCALE GENOMIC DNA]</scope>
    <source>
        <strain evidence="8 9">KCTC 12718</strain>
    </source>
</reference>
<dbReference type="PANTHER" id="PTHR43759:SF1">
    <property type="entry name" value="GLUCOSE IMPORT SYSTEM PERMEASE PROTEIN GLCT"/>
    <property type="match status" value="1"/>
</dbReference>
<dbReference type="SUPFAM" id="SSF161098">
    <property type="entry name" value="MetI-like"/>
    <property type="match status" value="1"/>
</dbReference>
<keyword evidence="4 6" id="KW-1133">Transmembrane helix</keyword>
<feature type="transmembrane region" description="Helical" evidence="6">
    <location>
        <begin position="254"/>
        <end position="277"/>
    </location>
</feature>
<dbReference type="RefSeq" id="WP_236332998.1">
    <property type="nucleotide sequence ID" value="NZ_JAKIJS010000001.1"/>
</dbReference>
<comment type="caution">
    <text evidence="8">The sequence shown here is derived from an EMBL/GenBank/DDBJ whole genome shotgun (WGS) entry which is preliminary data.</text>
</comment>
<feature type="transmembrane region" description="Helical" evidence="6">
    <location>
        <begin position="100"/>
        <end position="120"/>
    </location>
</feature>
<evidence type="ECO:0000259" key="7">
    <source>
        <dbReference type="PROSITE" id="PS50928"/>
    </source>
</evidence>
<dbReference type="InterPro" id="IPR052730">
    <property type="entry name" value="Sugar_ABC_transporter"/>
</dbReference>
<keyword evidence="3 6" id="KW-0812">Transmembrane</keyword>
<feature type="transmembrane region" description="Helical" evidence="6">
    <location>
        <begin position="12"/>
        <end position="35"/>
    </location>
</feature>
<protein>
    <submittedName>
        <fullName evidence="8">ABC transporter permease subunit</fullName>
    </submittedName>
</protein>